<dbReference type="EMBL" id="MU001631">
    <property type="protein sequence ID" value="KAF2487571.1"/>
    <property type="molecule type" value="Genomic_DNA"/>
</dbReference>
<evidence type="ECO:0000313" key="2">
    <source>
        <dbReference type="EMBL" id="KAF2487571.1"/>
    </source>
</evidence>
<evidence type="ECO:0008006" key="4">
    <source>
        <dbReference type="Google" id="ProtNLM"/>
    </source>
</evidence>
<evidence type="ECO:0000313" key="3">
    <source>
        <dbReference type="Proteomes" id="UP000799767"/>
    </source>
</evidence>
<dbReference type="Proteomes" id="UP000799767">
    <property type="component" value="Unassembled WGS sequence"/>
</dbReference>
<name>A0A6A6Q673_9PEZI</name>
<keyword evidence="1" id="KW-0812">Transmembrane</keyword>
<gene>
    <name evidence="2" type="ORF">BDY17DRAFT_320103</name>
</gene>
<keyword evidence="1" id="KW-1133">Transmembrane helix</keyword>
<keyword evidence="3" id="KW-1185">Reference proteome</keyword>
<sequence length="62" mass="6740">MPPKGQIRGTALGRPAQPKGYARNFLNEVTKQENRSVVTSVAFFAAGVAFLHSSWSEILLPP</sequence>
<organism evidence="2 3">
    <name type="scientific">Neohortaea acidophila</name>
    <dbReference type="NCBI Taxonomy" id="245834"/>
    <lineage>
        <taxon>Eukaryota</taxon>
        <taxon>Fungi</taxon>
        <taxon>Dikarya</taxon>
        <taxon>Ascomycota</taxon>
        <taxon>Pezizomycotina</taxon>
        <taxon>Dothideomycetes</taxon>
        <taxon>Dothideomycetidae</taxon>
        <taxon>Mycosphaerellales</taxon>
        <taxon>Teratosphaeriaceae</taxon>
        <taxon>Neohortaea</taxon>
    </lineage>
</organism>
<evidence type="ECO:0000256" key="1">
    <source>
        <dbReference type="SAM" id="Phobius"/>
    </source>
</evidence>
<dbReference type="OrthoDB" id="5403997at2759"/>
<dbReference type="GO" id="GO:0030150">
    <property type="term" value="P:protein import into mitochondrial matrix"/>
    <property type="evidence" value="ECO:0007669"/>
    <property type="project" value="InterPro"/>
</dbReference>
<dbReference type="RefSeq" id="XP_033594140.1">
    <property type="nucleotide sequence ID" value="XM_033736385.1"/>
</dbReference>
<dbReference type="Pfam" id="PF17112">
    <property type="entry name" value="Tom6"/>
    <property type="match status" value="1"/>
</dbReference>
<proteinExistence type="predicted"/>
<feature type="transmembrane region" description="Helical" evidence="1">
    <location>
        <begin position="37"/>
        <end position="55"/>
    </location>
</feature>
<reference evidence="2" key="1">
    <citation type="journal article" date="2020" name="Stud. Mycol.">
        <title>101 Dothideomycetes genomes: a test case for predicting lifestyles and emergence of pathogens.</title>
        <authorList>
            <person name="Haridas S."/>
            <person name="Albert R."/>
            <person name="Binder M."/>
            <person name="Bloem J."/>
            <person name="Labutti K."/>
            <person name="Salamov A."/>
            <person name="Andreopoulos B."/>
            <person name="Baker S."/>
            <person name="Barry K."/>
            <person name="Bills G."/>
            <person name="Bluhm B."/>
            <person name="Cannon C."/>
            <person name="Castanera R."/>
            <person name="Culley D."/>
            <person name="Daum C."/>
            <person name="Ezra D."/>
            <person name="Gonzalez J."/>
            <person name="Henrissat B."/>
            <person name="Kuo A."/>
            <person name="Liang C."/>
            <person name="Lipzen A."/>
            <person name="Lutzoni F."/>
            <person name="Magnuson J."/>
            <person name="Mondo S."/>
            <person name="Nolan M."/>
            <person name="Ohm R."/>
            <person name="Pangilinan J."/>
            <person name="Park H.-J."/>
            <person name="Ramirez L."/>
            <person name="Alfaro M."/>
            <person name="Sun H."/>
            <person name="Tritt A."/>
            <person name="Yoshinaga Y."/>
            <person name="Zwiers L.-H."/>
            <person name="Turgeon B."/>
            <person name="Goodwin S."/>
            <person name="Spatafora J."/>
            <person name="Crous P."/>
            <person name="Grigoriev I."/>
        </authorList>
    </citation>
    <scope>NUCLEOTIDE SEQUENCE</scope>
    <source>
        <strain evidence="2">CBS 113389</strain>
    </source>
</reference>
<keyword evidence="1" id="KW-0472">Membrane</keyword>
<dbReference type="GeneID" id="54477387"/>
<dbReference type="GO" id="GO:0005742">
    <property type="term" value="C:mitochondrial outer membrane translocase complex"/>
    <property type="evidence" value="ECO:0007669"/>
    <property type="project" value="InterPro"/>
</dbReference>
<dbReference type="AlphaFoldDB" id="A0A6A6Q673"/>
<dbReference type="InterPro" id="IPR020266">
    <property type="entry name" value="Tom6"/>
</dbReference>
<protein>
    <recommendedName>
        <fullName evidence="4">TOM core complex subunit Tom6</fullName>
    </recommendedName>
</protein>
<accession>A0A6A6Q673</accession>